<dbReference type="Pfam" id="PF07687">
    <property type="entry name" value="M20_dimer"/>
    <property type="match status" value="1"/>
</dbReference>
<comment type="similarity">
    <text evidence="1">Belongs to the peptidase M20A family.</text>
</comment>
<feature type="binding site" evidence="7">
    <location>
        <position position="138"/>
    </location>
    <ligand>
        <name>Zn(2+)</name>
        <dbReference type="ChEBI" id="CHEBI:29105"/>
        <label>2</label>
    </ligand>
</feature>
<feature type="binding site" evidence="7">
    <location>
        <position position="171"/>
    </location>
    <ligand>
        <name>Zn(2+)</name>
        <dbReference type="ChEBI" id="CHEBI:29105"/>
        <label>2</label>
    </ligand>
</feature>
<dbReference type="InterPro" id="IPR011650">
    <property type="entry name" value="Peptidase_M20_dimer"/>
</dbReference>
<dbReference type="GO" id="GO:0051603">
    <property type="term" value="P:proteolysis involved in protein catabolic process"/>
    <property type="evidence" value="ECO:0007669"/>
    <property type="project" value="TreeGrafter"/>
</dbReference>
<dbReference type="InterPro" id="IPR036264">
    <property type="entry name" value="Bact_exopeptidase_dim_dom"/>
</dbReference>
<dbReference type="SUPFAM" id="SSF55031">
    <property type="entry name" value="Bacterial exopeptidase dimerisation domain"/>
    <property type="match status" value="1"/>
</dbReference>
<sequence>MWPGILQFTASIRPLQQILNSWNSNEGNQNNICLRAPSVQSPSDGLLPPDRFTRDQSIRVLQADRLSKAVQIPTTIEEHMNDPYSEEFRPFLDFQGLLRSLFPLTYSEARIDYVNRLGLVFTLNGTDHNLKPILFAAHQDVVPIDDPSGWTYPPFSGHFDGEWLWGRGASDCKNLVIGLLSVIEDLLAQEWHPIRTVILAFGFDEEIQGGLGAGSISSFLEQKYGQYSFEFISDEGGMGIENLANDEGHDDIVYALPGISEKGSMNMVLDLSVPGGHSSVPPPHTGIGIMSEIIYLLEREDLFTPLLGETHPSRRKLECQARYSPNYVEPWLADILQSTNYGFAAEKLALSRGPEFRFMLQTSQAADIFHGGVKANNLPENISALVNYRIAIHQSPDTVKSRAIQIVAPIARKYNLTLYDFREDPTHKGNNYLQLSTDKIELHPAPISPIRDTVGTRFAGVIRSAFESVPSLKGKTVVVVGDLMSGNTDTIFYWNLSKNIYRWDPVRRGRALNIHGVDERIALDAHLETMTFYYARDVG</sequence>
<keyword evidence="2" id="KW-0645">Protease</keyword>
<name>A0A2I1CJG8_ASPN1</name>
<keyword evidence="5 7" id="KW-0862">Zinc</keyword>
<keyword evidence="9" id="KW-0121">Carboxypeptidase</keyword>
<dbReference type="CDD" id="cd05674">
    <property type="entry name" value="M20_yscS"/>
    <property type="match status" value="1"/>
</dbReference>
<dbReference type="AlphaFoldDB" id="A0A2I1CJG8"/>
<dbReference type="STRING" id="1392255.A0A2I1CJG8"/>
<dbReference type="RefSeq" id="XP_024686370.1">
    <property type="nucleotide sequence ID" value="XM_024829656.1"/>
</dbReference>
<dbReference type="PIRSF" id="PIRSF037217">
    <property type="entry name" value="Carboxypeptidase_S"/>
    <property type="match status" value="1"/>
</dbReference>
<dbReference type="Pfam" id="PF01546">
    <property type="entry name" value="Peptidase_M20"/>
    <property type="match status" value="1"/>
</dbReference>
<dbReference type="GO" id="GO:0046872">
    <property type="term" value="F:metal ion binding"/>
    <property type="evidence" value="ECO:0007669"/>
    <property type="project" value="UniProtKB-KW"/>
</dbReference>
<dbReference type="GeneID" id="36536982"/>
<feature type="binding site" evidence="7">
    <location>
        <position position="171"/>
    </location>
    <ligand>
        <name>Zn(2+)</name>
        <dbReference type="ChEBI" id="CHEBI:29105"/>
        <label>1</label>
    </ligand>
</feature>
<dbReference type="PANTHER" id="PTHR45962">
    <property type="entry name" value="N-FATTY-ACYL-AMINO ACID SYNTHASE/HYDROLASE PM20D1"/>
    <property type="match status" value="1"/>
</dbReference>
<organism evidence="9 10">
    <name type="scientific">Aspergillus novofumigatus (strain IBT 16806)</name>
    <dbReference type="NCBI Taxonomy" id="1392255"/>
    <lineage>
        <taxon>Eukaryota</taxon>
        <taxon>Fungi</taxon>
        <taxon>Dikarya</taxon>
        <taxon>Ascomycota</taxon>
        <taxon>Pezizomycotina</taxon>
        <taxon>Eurotiomycetes</taxon>
        <taxon>Eurotiomycetidae</taxon>
        <taxon>Eurotiales</taxon>
        <taxon>Aspergillaceae</taxon>
        <taxon>Aspergillus</taxon>
        <taxon>Aspergillus subgen. Fumigati</taxon>
    </lineage>
</organism>
<dbReference type="PROSITE" id="PS00758">
    <property type="entry name" value="ARGE_DAPE_CPG2_1"/>
    <property type="match status" value="1"/>
</dbReference>
<feature type="domain" description="Peptidase M20 dimerisation" evidence="8">
    <location>
        <begin position="259"/>
        <end position="414"/>
    </location>
</feature>
<evidence type="ECO:0000256" key="2">
    <source>
        <dbReference type="ARBA" id="ARBA00022670"/>
    </source>
</evidence>
<feature type="binding site" evidence="7">
    <location>
        <position position="515"/>
    </location>
    <ligand>
        <name>Zn(2+)</name>
        <dbReference type="ChEBI" id="CHEBI:29105"/>
        <label>1</label>
    </ligand>
</feature>
<keyword evidence="10" id="KW-1185">Reference proteome</keyword>
<evidence type="ECO:0000313" key="9">
    <source>
        <dbReference type="EMBL" id="PKX97775.1"/>
    </source>
</evidence>
<evidence type="ECO:0000256" key="3">
    <source>
        <dbReference type="ARBA" id="ARBA00022723"/>
    </source>
</evidence>
<feature type="active site" description="Proton acceptor" evidence="6">
    <location>
        <position position="205"/>
    </location>
</feature>
<feature type="binding site" evidence="7">
    <location>
        <position position="234"/>
    </location>
    <ligand>
        <name>Zn(2+)</name>
        <dbReference type="ChEBI" id="CHEBI:29105"/>
        <label>2</label>
    </ligand>
</feature>
<dbReference type="InterPro" id="IPR047177">
    <property type="entry name" value="Pept_M20A"/>
</dbReference>
<dbReference type="VEuPathDB" id="FungiDB:P174DRAFT_458369"/>
<dbReference type="Gene3D" id="1.10.150.900">
    <property type="match status" value="1"/>
</dbReference>
<proteinExistence type="inferred from homology"/>
<evidence type="ECO:0000256" key="5">
    <source>
        <dbReference type="ARBA" id="ARBA00022833"/>
    </source>
</evidence>
<evidence type="ECO:0000259" key="8">
    <source>
        <dbReference type="Pfam" id="PF07687"/>
    </source>
</evidence>
<evidence type="ECO:0000256" key="1">
    <source>
        <dbReference type="ARBA" id="ARBA00006247"/>
    </source>
</evidence>
<dbReference type="GO" id="GO:0000328">
    <property type="term" value="C:fungal-type vacuole lumen"/>
    <property type="evidence" value="ECO:0007669"/>
    <property type="project" value="TreeGrafter"/>
</dbReference>
<evidence type="ECO:0000256" key="7">
    <source>
        <dbReference type="PIRSR" id="PIRSR037217-2"/>
    </source>
</evidence>
<dbReference type="SUPFAM" id="SSF53187">
    <property type="entry name" value="Zn-dependent exopeptidases"/>
    <property type="match status" value="1"/>
</dbReference>
<feature type="active site" evidence="6">
    <location>
        <position position="140"/>
    </location>
</feature>
<dbReference type="GO" id="GO:0004181">
    <property type="term" value="F:metallocarboxypeptidase activity"/>
    <property type="evidence" value="ECO:0007669"/>
    <property type="project" value="InterPro"/>
</dbReference>
<dbReference type="InterPro" id="IPR017141">
    <property type="entry name" value="Pept_M20_carboxypep"/>
</dbReference>
<dbReference type="InterPro" id="IPR002933">
    <property type="entry name" value="Peptidase_M20"/>
</dbReference>
<keyword evidence="3 7" id="KW-0479">Metal-binding</keyword>
<feature type="binding site" evidence="7">
    <location>
        <position position="206"/>
    </location>
    <ligand>
        <name>Zn(2+)</name>
        <dbReference type="ChEBI" id="CHEBI:29105"/>
        <label>1</label>
    </ligand>
</feature>
<reference evidence="10" key="1">
    <citation type="journal article" date="2018" name="Proc. Natl. Acad. Sci. U.S.A.">
        <title>Linking secondary metabolites to gene clusters through genome sequencing of six diverse Aspergillus species.</title>
        <authorList>
            <person name="Kaerboelling I."/>
            <person name="Vesth T.C."/>
            <person name="Frisvad J.C."/>
            <person name="Nybo J.L."/>
            <person name="Theobald S."/>
            <person name="Kuo A."/>
            <person name="Bowyer P."/>
            <person name="Matsuda Y."/>
            <person name="Mondo S."/>
            <person name="Lyhne E.K."/>
            <person name="Kogle M.E."/>
            <person name="Clum A."/>
            <person name="Lipzen A."/>
            <person name="Salamov A."/>
            <person name="Ngan C.Y."/>
            <person name="Daum C."/>
            <person name="Chiniquy J."/>
            <person name="Barry K."/>
            <person name="LaButti K."/>
            <person name="Haridas S."/>
            <person name="Simmons B.A."/>
            <person name="Magnuson J.K."/>
            <person name="Mortensen U.H."/>
            <person name="Larsen T.O."/>
            <person name="Grigoriev I.V."/>
            <person name="Baker S.E."/>
            <person name="Andersen M.R."/>
        </authorList>
    </citation>
    <scope>NUCLEOTIDE SEQUENCE [LARGE SCALE GENOMIC DNA]</scope>
    <source>
        <strain evidence="10">IBT 16806</strain>
    </source>
</reference>
<keyword evidence="4" id="KW-0378">Hydrolase</keyword>
<dbReference type="Proteomes" id="UP000234474">
    <property type="component" value="Unassembled WGS sequence"/>
</dbReference>
<protein>
    <submittedName>
        <fullName evidence="9">Carboxypeptidase S</fullName>
    </submittedName>
</protein>
<evidence type="ECO:0000313" key="10">
    <source>
        <dbReference type="Proteomes" id="UP000234474"/>
    </source>
</evidence>
<evidence type="ECO:0000256" key="6">
    <source>
        <dbReference type="PIRSR" id="PIRSR037217-1"/>
    </source>
</evidence>
<gene>
    <name evidence="9" type="ORF">P174DRAFT_458369</name>
</gene>
<accession>A0A2I1CJG8</accession>
<dbReference type="EMBL" id="MSZS01000002">
    <property type="protein sequence ID" value="PKX97775.1"/>
    <property type="molecule type" value="Genomic_DNA"/>
</dbReference>
<dbReference type="PANTHER" id="PTHR45962:SF1">
    <property type="entry name" value="N-FATTY-ACYL-AMINO ACID SYNTHASE_HYDROLASE PM20D1"/>
    <property type="match status" value="1"/>
</dbReference>
<evidence type="ECO:0000256" key="4">
    <source>
        <dbReference type="ARBA" id="ARBA00022801"/>
    </source>
</evidence>
<dbReference type="Gene3D" id="3.40.630.10">
    <property type="entry name" value="Zn peptidases"/>
    <property type="match status" value="1"/>
</dbReference>
<dbReference type="OrthoDB" id="3064516at2759"/>
<dbReference type="InterPro" id="IPR001261">
    <property type="entry name" value="ArgE/DapE_CS"/>
</dbReference>
<comment type="caution">
    <text evidence="9">The sequence shown here is derived from an EMBL/GenBank/DDBJ whole genome shotgun (WGS) entry which is preliminary data.</text>
</comment>